<evidence type="ECO:0000313" key="7">
    <source>
        <dbReference type="Proteomes" id="UP001193035"/>
    </source>
</evidence>
<dbReference type="PANTHER" id="PTHR30136">
    <property type="entry name" value="HELIX-TURN-HELIX TRANSCRIPTIONAL REGULATOR, ICLR FAMILY"/>
    <property type="match status" value="1"/>
</dbReference>
<dbReference type="PROSITE" id="PS51078">
    <property type="entry name" value="ICLR_ED"/>
    <property type="match status" value="1"/>
</dbReference>
<keyword evidence="7" id="KW-1185">Reference proteome</keyword>
<keyword evidence="1" id="KW-0805">Transcription regulation</keyword>
<dbReference type="PROSITE" id="PS51077">
    <property type="entry name" value="HTH_ICLR"/>
    <property type="match status" value="1"/>
</dbReference>
<dbReference type="InterPro" id="IPR050707">
    <property type="entry name" value="HTH_MetabolicPath_Reg"/>
</dbReference>
<dbReference type="SUPFAM" id="SSF46785">
    <property type="entry name" value="Winged helix' DNA-binding domain"/>
    <property type="match status" value="1"/>
</dbReference>
<keyword evidence="2" id="KW-0238">DNA-binding</keyword>
<protein>
    <submittedName>
        <fullName evidence="6">IclR family transcriptional regulator</fullName>
    </submittedName>
</protein>
<dbReference type="RefSeq" id="WP_138844402.1">
    <property type="nucleotide sequence ID" value="NZ_VCPD01000006.1"/>
</dbReference>
<dbReference type="Gene3D" id="1.10.10.10">
    <property type="entry name" value="Winged helix-like DNA-binding domain superfamily/Winged helix DNA-binding domain"/>
    <property type="match status" value="1"/>
</dbReference>
<dbReference type="InterPro" id="IPR014757">
    <property type="entry name" value="Tscrpt_reg_IclR_C"/>
</dbReference>
<feature type="domain" description="HTH iclR-type" evidence="4">
    <location>
        <begin position="5"/>
        <end position="66"/>
    </location>
</feature>
<dbReference type="Gene3D" id="3.30.450.40">
    <property type="match status" value="1"/>
</dbReference>
<organism evidence="6 7">
    <name type="scientific">Ruegeria sediminis</name>
    <dbReference type="NCBI Taxonomy" id="2583820"/>
    <lineage>
        <taxon>Bacteria</taxon>
        <taxon>Pseudomonadati</taxon>
        <taxon>Pseudomonadota</taxon>
        <taxon>Alphaproteobacteria</taxon>
        <taxon>Rhodobacterales</taxon>
        <taxon>Roseobacteraceae</taxon>
        <taxon>Ruegeria</taxon>
    </lineage>
</organism>
<dbReference type="EMBL" id="VCPD01000006">
    <property type="protein sequence ID" value="TMV05704.1"/>
    <property type="molecule type" value="Genomic_DNA"/>
</dbReference>
<dbReference type="SMART" id="SM00346">
    <property type="entry name" value="HTH_ICLR"/>
    <property type="match status" value="1"/>
</dbReference>
<reference evidence="6 7" key="1">
    <citation type="submission" date="2019-05" db="EMBL/GenBank/DDBJ databases">
        <title>Ruegeria sp. nov., isolated from tidal flat.</title>
        <authorList>
            <person name="Kim W."/>
        </authorList>
    </citation>
    <scope>NUCLEOTIDE SEQUENCE [LARGE SCALE GENOMIC DNA]</scope>
    <source>
        <strain evidence="6 7">CAU 1488</strain>
    </source>
</reference>
<evidence type="ECO:0000256" key="3">
    <source>
        <dbReference type="ARBA" id="ARBA00023163"/>
    </source>
</evidence>
<evidence type="ECO:0000256" key="1">
    <source>
        <dbReference type="ARBA" id="ARBA00023015"/>
    </source>
</evidence>
<sequence>MTKLNRSIDRGLSVLEVVHTSGRISLAVLAARTSLPKATLLRICATLEARRWLFRRSSDGNYQLGSAFPQGNGMPNRVDRLVAVAKDEILRLSHDTGLGSDLAAGIGGGRVEIVDTTRRFQVHGVFPDTVGFRPSPVLSALGTAYLFALSGADRAQALQALASRLPREDVKALPGLASVLKGIAERGYAVRPAGHWGRAVDYGELPAAIAVPIVAGKEPVGAVNLVWKATDHSVEAVAKDHLSRLRSAARIIGRNYADLS</sequence>
<proteinExistence type="predicted"/>
<keyword evidence="3" id="KW-0804">Transcription</keyword>
<dbReference type="InterPro" id="IPR005471">
    <property type="entry name" value="Tscrpt_reg_IclR_N"/>
</dbReference>
<dbReference type="Pfam" id="PF09339">
    <property type="entry name" value="HTH_IclR"/>
    <property type="match status" value="1"/>
</dbReference>
<dbReference type="SUPFAM" id="SSF55781">
    <property type="entry name" value="GAF domain-like"/>
    <property type="match status" value="1"/>
</dbReference>
<feature type="domain" description="IclR-ED" evidence="5">
    <location>
        <begin position="60"/>
        <end position="258"/>
    </location>
</feature>
<dbReference type="InterPro" id="IPR036388">
    <property type="entry name" value="WH-like_DNA-bd_sf"/>
</dbReference>
<accession>A0ABY2WUK1</accession>
<evidence type="ECO:0000313" key="6">
    <source>
        <dbReference type="EMBL" id="TMV05704.1"/>
    </source>
</evidence>
<comment type="caution">
    <text evidence="6">The sequence shown here is derived from an EMBL/GenBank/DDBJ whole genome shotgun (WGS) entry which is preliminary data.</text>
</comment>
<dbReference type="PANTHER" id="PTHR30136:SF23">
    <property type="entry name" value="DNA-BINDING TRANSCRIPTIONAL ACTIVATOR MHPR"/>
    <property type="match status" value="1"/>
</dbReference>
<name>A0ABY2WUK1_9RHOB</name>
<dbReference type="InterPro" id="IPR029016">
    <property type="entry name" value="GAF-like_dom_sf"/>
</dbReference>
<evidence type="ECO:0000259" key="4">
    <source>
        <dbReference type="PROSITE" id="PS51077"/>
    </source>
</evidence>
<gene>
    <name evidence="6" type="ORF">FGK63_16840</name>
</gene>
<evidence type="ECO:0000256" key="2">
    <source>
        <dbReference type="ARBA" id="ARBA00023125"/>
    </source>
</evidence>
<evidence type="ECO:0000259" key="5">
    <source>
        <dbReference type="PROSITE" id="PS51078"/>
    </source>
</evidence>
<dbReference type="Proteomes" id="UP001193035">
    <property type="component" value="Unassembled WGS sequence"/>
</dbReference>
<dbReference type="InterPro" id="IPR036390">
    <property type="entry name" value="WH_DNA-bd_sf"/>
</dbReference>